<keyword evidence="4" id="KW-1185">Reference proteome</keyword>
<evidence type="ECO:0000256" key="2">
    <source>
        <dbReference type="ARBA" id="ARBA00022737"/>
    </source>
</evidence>
<dbReference type="GeneID" id="104716078"/>
<name>A0ABM0TUM3_CAMSA</name>
<evidence type="ECO:0000256" key="3">
    <source>
        <dbReference type="PROSITE-ProRule" id="PRU00708"/>
    </source>
</evidence>
<dbReference type="Pfam" id="PF13041">
    <property type="entry name" value="PPR_2"/>
    <property type="match status" value="2"/>
</dbReference>
<dbReference type="NCBIfam" id="TIGR00756">
    <property type="entry name" value="PPR"/>
    <property type="match status" value="3"/>
</dbReference>
<keyword evidence="2" id="KW-0677">Repeat</keyword>
<dbReference type="RefSeq" id="XP_010431724.1">
    <property type="nucleotide sequence ID" value="XM_010433422.1"/>
</dbReference>
<feature type="repeat" description="PPR" evidence="3">
    <location>
        <begin position="111"/>
        <end position="145"/>
    </location>
</feature>
<evidence type="ECO:0000256" key="1">
    <source>
        <dbReference type="ARBA" id="ARBA00007626"/>
    </source>
</evidence>
<evidence type="ECO:0000313" key="5">
    <source>
        <dbReference type="RefSeq" id="XP_010431724.1"/>
    </source>
</evidence>
<sequence length="234" mass="25861">MRSSAAITGKRLLHRHTRVITGSAPALCGFCCSARPFSGHSYDYRERLSKTRLSDLKLDDAVGLFSVMVQSRPRPSITEFCKLLSAIAKMKRFDVAISLGEQMQNLGISHNLYSYSILINCFCRRSQLSLALAVLGKMMKLGYKLDVVTLNSLLNGFCHSKRIADAVALVDQMVVMGYQPNTVTFTTLIHGLFLHNESSEAVALVERMALKGCQPDLVTYGVHLKVNINPYVGS</sequence>
<dbReference type="InterPro" id="IPR002885">
    <property type="entry name" value="PPR_rpt"/>
</dbReference>
<dbReference type="PANTHER" id="PTHR47936">
    <property type="entry name" value="PPR_LONG DOMAIN-CONTAINING PROTEIN"/>
    <property type="match status" value="1"/>
</dbReference>
<feature type="repeat" description="PPR" evidence="3">
    <location>
        <begin position="181"/>
        <end position="215"/>
    </location>
</feature>
<dbReference type="PROSITE" id="PS51375">
    <property type="entry name" value="PPR"/>
    <property type="match status" value="3"/>
</dbReference>
<protein>
    <submittedName>
        <fullName evidence="5">Pentatricopeptide repeat-containing protein At1g63070, mitochondrial-like</fullName>
    </submittedName>
</protein>
<gene>
    <name evidence="5" type="primary">LOC104716078</name>
</gene>
<reference evidence="5" key="2">
    <citation type="submission" date="2025-08" db="UniProtKB">
        <authorList>
            <consortium name="RefSeq"/>
        </authorList>
    </citation>
    <scope>IDENTIFICATION</scope>
    <source>
        <tissue evidence="5">Leaf</tissue>
    </source>
</reference>
<comment type="similarity">
    <text evidence="1">Belongs to the PPR family. P subfamily.</text>
</comment>
<reference evidence="4" key="1">
    <citation type="journal article" date="2014" name="Nat. Commun.">
        <title>The emerging biofuel crop Camelina sativa retains a highly undifferentiated hexaploid genome structure.</title>
        <authorList>
            <person name="Kagale S."/>
            <person name="Koh C."/>
            <person name="Nixon J."/>
            <person name="Bollina V."/>
            <person name="Clarke W.E."/>
            <person name="Tuteja R."/>
            <person name="Spillane C."/>
            <person name="Robinson S.J."/>
            <person name="Links M.G."/>
            <person name="Clarke C."/>
            <person name="Higgins E.E."/>
            <person name="Huebert T."/>
            <person name="Sharpe A.G."/>
            <person name="Parkin I.A."/>
        </authorList>
    </citation>
    <scope>NUCLEOTIDE SEQUENCE [LARGE SCALE GENOMIC DNA]</scope>
    <source>
        <strain evidence="4">cv. DH55</strain>
    </source>
</reference>
<feature type="repeat" description="PPR" evidence="3">
    <location>
        <begin position="146"/>
        <end position="180"/>
    </location>
</feature>
<dbReference type="PANTHER" id="PTHR47936:SF3">
    <property type="entry name" value="PENTACOTRIPEPTIDE-REPEAT REGION OF PRORP DOMAIN-CONTAINING PROTEIN"/>
    <property type="match status" value="1"/>
</dbReference>
<accession>A0ABM0TUM3</accession>
<dbReference type="Gene3D" id="1.25.40.10">
    <property type="entry name" value="Tetratricopeptide repeat domain"/>
    <property type="match status" value="2"/>
</dbReference>
<dbReference type="Proteomes" id="UP000694864">
    <property type="component" value="Chromosome 9"/>
</dbReference>
<evidence type="ECO:0000313" key="4">
    <source>
        <dbReference type="Proteomes" id="UP000694864"/>
    </source>
</evidence>
<organism evidence="4 5">
    <name type="scientific">Camelina sativa</name>
    <name type="common">False flax</name>
    <name type="synonym">Myagrum sativum</name>
    <dbReference type="NCBI Taxonomy" id="90675"/>
    <lineage>
        <taxon>Eukaryota</taxon>
        <taxon>Viridiplantae</taxon>
        <taxon>Streptophyta</taxon>
        <taxon>Embryophyta</taxon>
        <taxon>Tracheophyta</taxon>
        <taxon>Spermatophyta</taxon>
        <taxon>Magnoliopsida</taxon>
        <taxon>eudicotyledons</taxon>
        <taxon>Gunneridae</taxon>
        <taxon>Pentapetalae</taxon>
        <taxon>rosids</taxon>
        <taxon>malvids</taxon>
        <taxon>Brassicales</taxon>
        <taxon>Brassicaceae</taxon>
        <taxon>Camelineae</taxon>
        <taxon>Camelina</taxon>
    </lineage>
</organism>
<proteinExistence type="inferred from homology"/>
<dbReference type="InterPro" id="IPR011990">
    <property type="entry name" value="TPR-like_helical_dom_sf"/>
</dbReference>